<keyword evidence="14" id="KW-0675">Receptor</keyword>
<evidence type="ECO:0000313" key="15">
    <source>
        <dbReference type="Proteomes" id="UP001249851"/>
    </source>
</evidence>
<dbReference type="AlphaFoldDB" id="A0AAD9PW66"/>
<evidence type="ECO:0000313" key="14">
    <source>
        <dbReference type="EMBL" id="KAK2550197.1"/>
    </source>
</evidence>
<evidence type="ECO:0000256" key="4">
    <source>
        <dbReference type="ARBA" id="ARBA00022737"/>
    </source>
</evidence>
<dbReference type="SMART" id="SM00060">
    <property type="entry name" value="FN3"/>
    <property type="match status" value="1"/>
</dbReference>
<gene>
    <name evidence="14" type="ORF">P5673_029239</name>
</gene>
<organism evidence="14 15">
    <name type="scientific">Acropora cervicornis</name>
    <name type="common">Staghorn coral</name>
    <dbReference type="NCBI Taxonomy" id="6130"/>
    <lineage>
        <taxon>Eukaryota</taxon>
        <taxon>Metazoa</taxon>
        <taxon>Cnidaria</taxon>
        <taxon>Anthozoa</taxon>
        <taxon>Hexacorallia</taxon>
        <taxon>Scleractinia</taxon>
        <taxon>Astrocoeniina</taxon>
        <taxon>Acroporidae</taxon>
        <taxon>Acropora</taxon>
    </lineage>
</organism>
<keyword evidence="5 10" id="KW-1133">Transmembrane helix</keyword>
<evidence type="ECO:0000256" key="1">
    <source>
        <dbReference type="ARBA" id="ARBA00004167"/>
    </source>
</evidence>
<keyword evidence="2 10" id="KW-0812">Transmembrane</keyword>
<dbReference type="PROSITE" id="PS50853">
    <property type="entry name" value="FN3"/>
    <property type="match status" value="1"/>
</dbReference>
<evidence type="ECO:0000256" key="10">
    <source>
        <dbReference type="SAM" id="Phobius"/>
    </source>
</evidence>
<evidence type="ECO:0000259" key="11">
    <source>
        <dbReference type="PROSITE" id="PS50287"/>
    </source>
</evidence>
<keyword evidence="15" id="KW-1185">Reference proteome</keyword>
<dbReference type="PANTHER" id="PTHR48071">
    <property type="entry name" value="SRCR DOMAIN-CONTAINING PROTEIN"/>
    <property type="match status" value="1"/>
</dbReference>
<dbReference type="InterPro" id="IPR036179">
    <property type="entry name" value="Ig-like_dom_sf"/>
</dbReference>
<dbReference type="PROSITE" id="PS50287">
    <property type="entry name" value="SRCR_2"/>
    <property type="match status" value="1"/>
</dbReference>
<dbReference type="Proteomes" id="UP001249851">
    <property type="component" value="Unassembled WGS sequence"/>
</dbReference>
<dbReference type="SUPFAM" id="SSF48726">
    <property type="entry name" value="Immunoglobulin"/>
    <property type="match status" value="1"/>
</dbReference>
<name>A0AAD9PW66_ACRCE</name>
<dbReference type="PROSITE" id="PS50835">
    <property type="entry name" value="IG_LIKE"/>
    <property type="match status" value="1"/>
</dbReference>
<reference evidence="14" key="1">
    <citation type="journal article" date="2023" name="G3 (Bethesda)">
        <title>Whole genome assembly and annotation of the endangered Caribbean coral Acropora cervicornis.</title>
        <authorList>
            <person name="Selwyn J.D."/>
            <person name="Vollmer S.V."/>
        </authorList>
    </citation>
    <scope>NUCLEOTIDE SEQUENCE</scope>
    <source>
        <strain evidence="14">K2</strain>
    </source>
</reference>
<feature type="domain" description="SRCR" evidence="11">
    <location>
        <begin position="39"/>
        <end position="160"/>
    </location>
</feature>
<keyword evidence="3" id="KW-0732">Signal</keyword>
<dbReference type="InterPro" id="IPR007110">
    <property type="entry name" value="Ig-like_dom"/>
</dbReference>
<comment type="caution">
    <text evidence="9">Lacks conserved residue(s) required for the propagation of feature annotation.</text>
</comment>
<dbReference type="InterPro" id="IPR001190">
    <property type="entry name" value="SRCR"/>
</dbReference>
<dbReference type="InterPro" id="IPR003961">
    <property type="entry name" value="FN3_dom"/>
</dbReference>
<comment type="subcellular location">
    <subcellularLocation>
        <location evidence="1">Membrane</location>
        <topology evidence="1">Single-pass membrane protein</topology>
    </subcellularLocation>
</comment>
<feature type="domain" description="Fibronectin type-III" evidence="13">
    <location>
        <begin position="105"/>
        <end position="208"/>
    </location>
</feature>
<evidence type="ECO:0000259" key="13">
    <source>
        <dbReference type="PROSITE" id="PS50853"/>
    </source>
</evidence>
<dbReference type="InterPro" id="IPR036772">
    <property type="entry name" value="SRCR-like_dom_sf"/>
</dbReference>
<protein>
    <submittedName>
        <fullName evidence="14">Macrophage scavenger receptor types I and II</fullName>
    </submittedName>
</protein>
<comment type="caution">
    <text evidence="14">The sequence shown here is derived from an EMBL/GenBank/DDBJ whole genome shotgun (WGS) entry which is preliminary data.</text>
</comment>
<evidence type="ECO:0000256" key="5">
    <source>
        <dbReference type="ARBA" id="ARBA00022989"/>
    </source>
</evidence>
<keyword evidence="6 10" id="KW-0472">Membrane</keyword>
<evidence type="ECO:0000256" key="9">
    <source>
        <dbReference type="PROSITE-ProRule" id="PRU00196"/>
    </source>
</evidence>
<dbReference type="Pfam" id="PF00530">
    <property type="entry name" value="SRCR"/>
    <property type="match status" value="1"/>
</dbReference>
<dbReference type="PANTHER" id="PTHR48071:SF18">
    <property type="entry name" value="DELETED IN MALIGNANT BRAIN TUMORS 1 PROTEIN-RELATED"/>
    <property type="match status" value="1"/>
</dbReference>
<sequence>MLRKSHRRILLLYVEEYCLKKDLLCFGILISKTWGQETVRLVEGPDYNEGRVEVYYSGAWGAVCGAEWDLVDAAVVCHSLGYSEVSSFKRNVTFKPENGTMWMSTPIEPRVVSKSSNYIVLKWASSNSVLTNYTVEMRCCQDMTWVEAHCTENLVGQGCTVSDTTATVIGLNAESEYHFRVYAEHRNWKSDVSFPIKAMTTTKATEEDVSQDKIWISPLKPGCVTSEIGQMISLLCSTPYRASTVYEWSKEEQILSNKSENGLLNVTISSSEDFGLYTCHAISSSGVTSYNISLCQRAVGIAAAVTDPFNRTAVAVITACFICFAVFIVVLILLKMARLHRKKKKQARELNSGREEMAMLHYRQKSSKTANNNEDDGE</sequence>
<evidence type="ECO:0000256" key="7">
    <source>
        <dbReference type="ARBA" id="ARBA00023157"/>
    </source>
</evidence>
<dbReference type="PROSITE" id="PS00420">
    <property type="entry name" value="SRCR_1"/>
    <property type="match status" value="1"/>
</dbReference>
<evidence type="ECO:0000256" key="8">
    <source>
        <dbReference type="ARBA" id="ARBA00023180"/>
    </source>
</evidence>
<dbReference type="EMBL" id="JARQWQ010000114">
    <property type="protein sequence ID" value="KAK2550197.1"/>
    <property type="molecule type" value="Genomic_DNA"/>
</dbReference>
<dbReference type="InterPro" id="IPR036116">
    <property type="entry name" value="FN3_sf"/>
</dbReference>
<dbReference type="GO" id="GO:0016020">
    <property type="term" value="C:membrane"/>
    <property type="evidence" value="ECO:0007669"/>
    <property type="project" value="UniProtKB-SubCell"/>
</dbReference>
<dbReference type="PRINTS" id="PR00258">
    <property type="entry name" value="SPERACTRCPTR"/>
</dbReference>
<reference evidence="14" key="2">
    <citation type="journal article" date="2023" name="Science">
        <title>Genomic signatures of disease resistance in endangered staghorn corals.</title>
        <authorList>
            <person name="Vollmer S.V."/>
            <person name="Selwyn J.D."/>
            <person name="Despard B.A."/>
            <person name="Roesel C.L."/>
        </authorList>
    </citation>
    <scope>NUCLEOTIDE SEQUENCE</scope>
    <source>
        <strain evidence="14">K2</strain>
    </source>
</reference>
<keyword evidence="8" id="KW-0325">Glycoprotein</keyword>
<accession>A0AAD9PW66</accession>
<dbReference type="SUPFAM" id="SSF49265">
    <property type="entry name" value="Fibronectin type III"/>
    <property type="match status" value="1"/>
</dbReference>
<dbReference type="Gene3D" id="2.60.40.10">
    <property type="entry name" value="Immunoglobulins"/>
    <property type="match status" value="1"/>
</dbReference>
<keyword evidence="4" id="KW-0677">Repeat</keyword>
<dbReference type="FunFam" id="3.10.250.10:FF:000016">
    <property type="entry name" value="Scavenger receptor cysteine-rich protein type 12"/>
    <property type="match status" value="1"/>
</dbReference>
<evidence type="ECO:0000256" key="2">
    <source>
        <dbReference type="ARBA" id="ARBA00022692"/>
    </source>
</evidence>
<dbReference type="InterPro" id="IPR013783">
    <property type="entry name" value="Ig-like_fold"/>
</dbReference>
<dbReference type="Gene3D" id="3.10.250.10">
    <property type="entry name" value="SRCR-like domain"/>
    <property type="match status" value="1"/>
</dbReference>
<dbReference type="Pfam" id="PF00041">
    <property type="entry name" value="fn3"/>
    <property type="match status" value="1"/>
</dbReference>
<feature type="domain" description="Ig-like" evidence="12">
    <location>
        <begin position="229"/>
        <end position="293"/>
    </location>
</feature>
<evidence type="ECO:0000256" key="6">
    <source>
        <dbReference type="ARBA" id="ARBA00023136"/>
    </source>
</evidence>
<feature type="transmembrane region" description="Helical" evidence="10">
    <location>
        <begin position="313"/>
        <end position="334"/>
    </location>
</feature>
<evidence type="ECO:0000259" key="12">
    <source>
        <dbReference type="PROSITE" id="PS50835"/>
    </source>
</evidence>
<proteinExistence type="predicted"/>
<dbReference type="SUPFAM" id="SSF56487">
    <property type="entry name" value="SRCR-like"/>
    <property type="match status" value="1"/>
</dbReference>
<dbReference type="CDD" id="cd00063">
    <property type="entry name" value="FN3"/>
    <property type="match status" value="1"/>
</dbReference>
<dbReference type="SMART" id="SM00202">
    <property type="entry name" value="SR"/>
    <property type="match status" value="1"/>
</dbReference>
<keyword evidence="7" id="KW-1015">Disulfide bond</keyword>
<evidence type="ECO:0000256" key="3">
    <source>
        <dbReference type="ARBA" id="ARBA00022729"/>
    </source>
</evidence>